<evidence type="ECO:0000259" key="1">
    <source>
        <dbReference type="Pfam" id="PF17989"/>
    </source>
</evidence>
<reference evidence="3" key="1">
    <citation type="journal article" date="2013" name="Extremophiles">
        <title>Proteinivorax tanatarense gen. nov., sp. nov., an anaerobic, haloalkaliphilic, proteolytic bacterium isolated from a decaying algal bloom, and proposal of Proteinivoraceae fam. nov.</title>
        <authorList>
            <person name="Kevbrin V."/>
            <person name="Boltyanskaya Y."/>
            <person name="Zhilina T."/>
            <person name="Kolganova T."/>
            <person name="Lavrentjeva E."/>
            <person name="Kuznetsov B."/>
        </authorList>
    </citation>
    <scope>NUCLEOTIDE SEQUENCE</scope>
    <source>
        <strain evidence="3">Z-910T</strain>
    </source>
</reference>
<dbReference type="InterPro" id="IPR043129">
    <property type="entry name" value="ATPase_NBD"/>
</dbReference>
<dbReference type="Pfam" id="PF21522">
    <property type="entry name" value="MreB-like_C"/>
    <property type="match status" value="1"/>
</dbReference>
<dbReference type="InterPro" id="IPR049067">
    <property type="entry name" value="MreB-like_C"/>
</dbReference>
<gene>
    <name evidence="3" type="ORF">PRVXT_000229</name>
</gene>
<evidence type="ECO:0000313" key="3">
    <source>
        <dbReference type="EMBL" id="XBX75123.1"/>
    </source>
</evidence>
<sequence>MKEQVEFIGIDKGNGYIKAGSEIIFPAGLSVTEGEPLSNYRLLKYNGKQYNIGDSRLKFTKDKANEAFLVLALAAIAMRLEKVNKQKGDVVLGLGAPISDYGFLKNTYTNYFTKNNLNFAFNGKKYEIDIKKVYCFPQGIAGFLHNYHNFGSEYSYFNLLDFGNITLDAVTIGKDKKPILDSAISLEYGMTSLVKRIQKKVNHTLGISLAEEQVELALTEKTSVFFNERIQEIIEEAKKDFIEDSFKELHENGFKLQGSINVLMGGGAKIVNASIDANNHQKTIGYAEVMPDEQFANSLGFEKLAKQAYLQGR</sequence>
<dbReference type="Gene3D" id="3.30.420.40">
    <property type="match status" value="2"/>
</dbReference>
<dbReference type="Pfam" id="PF17989">
    <property type="entry name" value="ALP_N"/>
    <property type="match status" value="1"/>
</dbReference>
<evidence type="ECO:0000259" key="2">
    <source>
        <dbReference type="Pfam" id="PF21522"/>
    </source>
</evidence>
<protein>
    <submittedName>
        <fullName evidence="3">ParM/StbA family protein</fullName>
    </submittedName>
</protein>
<name>A0AAU7VM38_9FIRM</name>
<proteinExistence type="predicted"/>
<reference evidence="3" key="2">
    <citation type="submission" date="2024-06" db="EMBL/GenBank/DDBJ databases">
        <authorList>
            <person name="Petrova K.O."/>
            <person name="Toshchakov S.V."/>
            <person name="Boltjanskaja Y.V."/>
            <person name="Kevbrin V."/>
        </authorList>
    </citation>
    <scope>NUCLEOTIDE SEQUENCE</scope>
    <source>
        <strain evidence="3">Z-910T</strain>
    </source>
</reference>
<feature type="domain" description="Actin homologue MreB-like C-terminal" evidence="2">
    <location>
        <begin position="159"/>
        <end position="274"/>
    </location>
</feature>
<dbReference type="InterPro" id="IPR040607">
    <property type="entry name" value="ALP_N"/>
</dbReference>
<feature type="domain" description="Actin-like protein N-terminal" evidence="1">
    <location>
        <begin position="9"/>
        <end position="140"/>
    </location>
</feature>
<dbReference type="RefSeq" id="WP_350343870.1">
    <property type="nucleotide sequence ID" value="NZ_CP158367.1"/>
</dbReference>
<dbReference type="SUPFAM" id="SSF53067">
    <property type="entry name" value="Actin-like ATPase domain"/>
    <property type="match status" value="2"/>
</dbReference>
<dbReference type="AlphaFoldDB" id="A0AAU7VM38"/>
<dbReference type="EMBL" id="CP158367">
    <property type="protein sequence ID" value="XBX75123.1"/>
    <property type="molecule type" value="Genomic_DNA"/>
</dbReference>
<accession>A0AAU7VM38</accession>
<organism evidence="3">
    <name type="scientific">Proteinivorax tanatarense</name>
    <dbReference type="NCBI Taxonomy" id="1260629"/>
    <lineage>
        <taxon>Bacteria</taxon>
        <taxon>Bacillati</taxon>
        <taxon>Bacillota</taxon>
        <taxon>Clostridia</taxon>
        <taxon>Eubacteriales</taxon>
        <taxon>Proteinivoracaceae</taxon>
        <taxon>Proteinivorax</taxon>
    </lineage>
</organism>